<gene>
    <name evidence="3" type="ORF">F0U60_01040</name>
</gene>
<dbReference type="Pfam" id="PF00107">
    <property type="entry name" value="ADH_zinc_N"/>
    <property type="match status" value="1"/>
</dbReference>
<dbReference type="SUPFAM" id="SSF51735">
    <property type="entry name" value="NAD(P)-binding Rossmann-fold domains"/>
    <property type="match status" value="1"/>
</dbReference>
<dbReference type="SUPFAM" id="SSF50129">
    <property type="entry name" value="GroES-like"/>
    <property type="match status" value="1"/>
</dbReference>
<accession>A0ABY9X9U3</accession>
<feature type="domain" description="Enoyl reductase (ER)" evidence="2">
    <location>
        <begin position="16"/>
        <end position="330"/>
    </location>
</feature>
<dbReference type="InterPro" id="IPR011032">
    <property type="entry name" value="GroES-like_sf"/>
</dbReference>
<keyword evidence="1" id="KW-0560">Oxidoreductase</keyword>
<dbReference type="Gene3D" id="3.40.50.720">
    <property type="entry name" value="NAD(P)-binding Rossmann-like Domain"/>
    <property type="match status" value="1"/>
</dbReference>
<dbReference type="PANTHER" id="PTHR43205:SF7">
    <property type="entry name" value="PROSTAGLANDIN REDUCTASE 1"/>
    <property type="match status" value="1"/>
</dbReference>
<evidence type="ECO:0000313" key="4">
    <source>
        <dbReference type="Proteomes" id="UP001611383"/>
    </source>
</evidence>
<dbReference type="Proteomes" id="UP001611383">
    <property type="component" value="Chromosome"/>
</dbReference>
<dbReference type="InterPro" id="IPR041694">
    <property type="entry name" value="ADH_N_2"/>
</dbReference>
<dbReference type="Pfam" id="PF16884">
    <property type="entry name" value="ADH_N_2"/>
    <property type="match status" value="1"/>
</dbReference>
<organism evidence="3 4">
    <name type="scientific">Archangium minus</name>
    <dbReference type="NCBI Taxonomy" id="83450"/>
    <lineage>
        <taxon>Bacteria</taxon>
        <taxon>Pseudomonadati</taxon>
        <taxon>Myxococcota</taxon>
        <taxon>Myxococcia</taxon>
        <taxon>Myxococcales</taxon>
        <taxon>Cystobacterineae</taxon>
        <taxon>Archangiaceae</taxon>
        <taxon>Archangium</taxon>
    </lineage>
</organism>
<dbReference type="InterPro" id="IPR045010">
    <property type="entry name" value="MDR_fam"/>
</dbReference>
<evidence type="ECO:0000256" key="1">
    <source>
        <dbReference type="ARBA" id="ARBA00023002"/>
    </source>
</evidence>
<name>A0ABY9X9U3_9BACT</name>
<dbReference type="InterPro" id="IPR036291">
    <property type="entry name" value="NAD(P)-bd_dom_sf"/>
</dbReference>
<proteinExistence type="predicted"/>
<evidence type="ECO:0000259" key="2">
    <source>
        <dbReference type="SMART" id="SM00829"/>
    </source>
</evidence>
<evidence type="ECO:0000313" key="3">
    <source>
        <dbReference type="EMBL" id="WNG52160.1"/>
    </source>
</evidence>
<reference evidence="3 4" key="1">
    <citation type="submission" date="2019-08" db="EMBL/GenBank/DDBJ databases">
        <title>Archangium and Cystobacter genomes.</title>
        <authorList>
            <person name="Chen I.-C.K."/>
            <person name="Wielgoss S."/>
        </authorList>
    </citation>
    <scope>NUCLEOTIDE SEQUENCE [LARGE SCALE GENOMIC DNA]</scope>
    <source>
        <strain evidence="3 4">Cbm 6</strain>
    </source>
</reference>
<dbReference type="PANTHER" id="PTHR43205">
    <property type="entry name" value="PROSTAGLANDIN REDUCTASE"/>
    <property type="match status" value="1"/>
</dbReference>
<dbReference type="EMBL" id="CP043494">
    <property type="protein sequence ID" value="WNG52160.1"/>
    <property type="molecule type" value="Genomic_DNA"/>
</dbReference>
<dbReference type="Gene3D" id="3.90.180.10">
    <property type="entry name" value="Medium-chain alcohol dehydrogenases, catalytic domain"/>
    <property type="match status" value="1"/>
</dbReference>
<dbReference type="SMART" id="SM00829">
    <property type="entry name" value="PKS_ER"/>
    <property type="match status" value="1"/>
</dbReference>
<dbReference type="InterPro" id="IPR020843">
    <property type="entry name" value="ER"/>
</dbReference>
<sequence>MSRQWVLARYIRELPQEEDFRLETVQLPPPGEGELRVRTLYASVDPGALSRLGGVASYAPPLGLGEPMTGAAVGEVLESRHEGFAPGDRVVGAWGWREHAVVGARTVRKVEAGAWPVSAELGVFGIPGLTAWFGILELGRPRAGETVLVSSAAGAVGSLSGQLAKRQGARVVGIAGGPVKCRWLLDELGFDAAIDYRAEPDLEAAIRRACPGGVGVFLDNVGGAVLDAALPCMAMRGRVVVSGLVADYGVPPERRAGVKNTPFFITHRLRMEGFVVYDYAERFAEARAELRRGVSDGTLRYREHVEEGLEAAPRLFAGLFHGTNFGRALVRVGQE</sequence>
<dbReference type="InterPro" id="IPR013149">
    <property type="entry name" value="ADH-like_C"/>
</dbReference>
<dbReference type="CDD" id="cd05288">
    <property type="entry name" value="PGDH"/>
    <property type="match status" value="1"/>
</dbReference>
<keyword evidence="4" id="KW-1185">Reference proteome</keyword>
<protein>
    <submittedName>
        <fullName evidence="3">NADP-dependent oxidoreductase</fullName>
    </submittedName>
</protein>